<keyword evidence="2" id="KW-0812">Transmembrane</keyword>
<feature type="transmembrane region" description="Helical" evidence="2">
    <location>
        <begin position="40"/>
        <end position="58"/>
    </location>
</feature>
<evidence type="ECO:0000313" key="4">
    <source>
        <dbReference type="Proteomes" id="UP000887566"/>
    </source>
</evidence>
<evidence type="ECO:0000256" key="2">
    <source>
        <dbReference type="SAM" id="Phobius"/>
    </source>
</evidence>
<keyword evidence="2" id="KW-1133">Transmembrane helix</keyword>
<evidence type="ECO:0000259" key="3">
    <source>
        <dbReference type="Pfam" id="PF24357"/>
    </source>
</evidence>
<organism evidence="4 5">
    <name type="scientific">Plectus sambesii</name>
    <dbReference type="NCBI Taxonomy" id="2011161"/>
    <lineage>
        <taxon>Eukaryota</taxon>
        <taxon>Metazoa</taxon>
        <taxon>Ecdysozoa</taxon>
        <taxon>Nematoda</taxon>
        <taxon>Chromadorea</taxon>
        <taxon>Plectida</taxon>
        <taxon>Plectina</taxon>
        <taxon>Plectoidea</taxon>
        <taxon>Plectidae</taxon>
        <taxon>Plectus</taxon>
    </lineage>
</organism>
<feature type="transmembrane region" description="Helical" evidence="2">
    <location>
        <begin position="70"/>
        <end position="97"/>
    </location>
</feature>
<dbReference type="GO" id="GO:0016020">
    <property type="term" value="C:membrane"/>
    <property type="evidence" value="ECO:0007669"/>
    <property type="project" value="UniProtKB-SubCell"/>
</dbReference>
<reference evidence="5" key="1">
    <citation type="submission" date="2022-11" db="UniProtKB">
        <authorList>
            <consortium name="WormBaseParasite"/>
        </authorList>
    </citation>
    <scope>IDENTIFICATION</scope>
</reference>
<evidence type="ECO:0000313" key="5">
    <source>
        <dbReference type="WBParaSite" id="PSAMB.scaffold2838size20939.g19296.t1"/>
    </source>
</evidence>
<evidence type="ECO:0000256" key="1">
    <source>
        <dbReference type="ARBA" id="ARBA00004141"/>
    </source>
</evidence>
<sequence>MEDDRQPSVIKQICGDYFFSYKETVNTTSPDVSQCFQHTVLVWLPCLFFWLFSPCLLCDLHKSGNLPLRWGTFIIVKIVSSIILSLDAFFLLLWAVYEWKIDDRNVAPVWFIYPTILSLTTAATIVLFIACKNRGVITSGVLFIFWLLLTICGLPEFRWWIERAVDS</sequence>
<accession>A0A914VYP5</accession>
<dbReference type="AlphaFoldDB" id="A0A914VYP5"/>
<feature type="transmembrane region" description="Helical" evidence="2">
    <location>
        <begin position="109"/>
        <end position="129"/>
    </location>
</feature>
<keyword evidence="2" id="KW-0472">Membrane</keyword>
<protein>
    <recommendedName>
        <fullName evidence="3">ABC transporter TMD0 domain-containing protein</fullName>
    </recommendedName>
</protein>
<proteinExistence type="predicted"/>
<dbReference type="Proteomes" id="UP000887566">
    <property type="component" value="Unplaced"/>
</dbReference>
<keyword evidence="4" id="KW-1185">Reference proteome</keyword>
<feature type="domain" description="ABC transporter TMD0" evidence="3">
    <location>
        <begin position="28"/>
        <end position="159"/>
    </location>
</feature>
<comment type="subcellular location">
    <subcellularLocation>
        <location evidence="1">Membrane</location>
        <topology evidence="1">Multi-pass membrane protein</topology>
    </subcellularLocation>
</comment>
<dbReference type="InterPro" id="IPR056227">
    <property type="entry name" value="TMD0_ABC"/>
</dbReference>
<dbReference type="Pfam" id="PF24357">
    <property type="entry name" value="TMD0_ABC"/>
    <property type="match status" value="1"/>
</dbReference>
<feature type="transmembrane region" description="Helical" evidence="2">
    <location>
        <begin position="141"/>
        <end position="161"/>
    </location>
</feature>
<dbReference type="WBParaSite" id="PSAMB.scaffold2838size20939.g19296.t1">
    <property type="protein sequence ID" value="PSAMB.scaffold2838size20939.g19296.t1"/>
    <property type="gene ID" value="PSAMB.scaffold2838size20939.g19296"/>
</dbReference>
<name>A0A914VYP5_9BILA</name>